<dbReference type="InParanoid" id="E2C0B5"/>
<gene>
    <name evidence="1" type="ORF">EAI_09019</name>
</gene>
<protein>
    <submittedName>
        <fullName evidence="1">Uncharacterized protein</fullName>
    </submittedName>
</protein>
<dbReference type="EMBL" id="GL451759">
    <property type="protein sequence ID" value="EFN78616.1"/>
    <property type="molecule type" value="Genomic_DNA"/>
</dbReference>
<reference evidence="1 2" key="1">
    <citation type="journal article" date="2010" name="Science">
        <title>Genomic comparison of the ants Camponotus floridanus and Harpegnathos saltator.</title>
        <authorList>
            <person name="Bonasio R."/>
            <person name="Zhang G."/>
            <person name="Ye C."/>
            <person name="Mutti N.S."/>
            <person name="Fang X."/>
            <person name="Qin N."/>
            <person name="Donahue G."/>
            <person name="Yang P."/>
            <person name="Li Q."/>
            <person name="Li C."/>
            <person name="Zhang P."/>
            <person name="Huang Z."/>
            <person name="Berger S.L."/>
            <person name="Reinberg D."/>
            <person name="Wang J."/>
            <person name="Liebig J."/>
        </authorList>
    </citation>
    <scope>NUCLEOTIDE SEQUENCE [LARGE SCALE GENOMIC DNA]</scope>
    <source>
        <strain evidence="1 2">R22 G/1</strain>
    </source>
</reference>
<evidence type="ECO:0000313" key="1">
    <source>
        <dbReference type="EMBL" id="EFN78616.1"/>
    </source>
</evidence>
<accession>E2C0B5</accession>
<organism evidence="2">
    <name type="scientific">Harpegnathos saltator</name>
    <name type="common">Jerdon's jumping ant</name>
    <dbReference type="NCBI Taxonomy" id="610380"/>
    <lineage>
        <taxon>Eukaryota</taxon>
        <taxon>Metazoa</taxon>
        <taxon>Ecdysozoa</taxon>
        <taxon>Arthropoda</taxon>
        <taxon>Hexapoda</taxon>
        <taxon>Insecta</taxon>
        <taxon>Pterygota</taxon>
        <taxon>Neoptera</taxon>
        <taxon>Endopterygota</taxon>
        <taxon>Hymenoptera</taxon>
        <taxon>Apocrita</taxon>
        <taxon>Aculeata</taxon>
        <taxon>Formicoidea</taxon>
        <taxon>Formicidae</taxon>
        <taxon>Ponerinae</taxon>
        <taxon>Ponerini</taxon>
        <taxon>Harpegnathos</taxon>
    </lineage>
</organism>
<feature type="non-terminal residue" evidence="1">
    <location>
        <position position="1"/>
    </location>
</feature>
<sequence length="88" mass="9997">AKQRHHDLYPPYYVVRKTKELCYPPQDNISISETFAEIKLQSIIDCTVKRLIKIQEAVINSVLSDLCNNSLLLICKWGCDGSGGHSLY</sequence>
<name>E2C0B5_HARSA</name>
<dbReference type="AlphaFoldDB" id="E2C0B5"/>
<dbReference type="Proteomes" id="UP000008237">
    <property type="component" value="Unassembled WGS sequence"/>
</dbReference>
<evidence type="ECO:0000313" key="2">
    <source>
        <dbReference type="Proteomes" id="UP000008237"/>
    </source>
</evidence>
<proteinExistence type="predicted"/>
<keyword evidence="2" id="KW-1185">Reference proteome</keyword>
<feature type="non-terminal residue" evidence="1">
    <location>
        <position position="88"/>
    </location>
</feature>